<keyword evidence="3" id="KW-0677">Repeat</keyword>
<dbReference type="SUPFAM" id="SSF52058">
    <property type="entry name" value="L domain-like"/>
    <property type="match status" value="1"/>
</dbReference>
<dbReference type="PANTHER" id="PTHR45974">
    <property type="entry name" value="RECEPTOR-LIKE PROTEIN 55"/>
    <property type="match status" value="1"/>
</dbReference>
<evidence type="ECO:0000256" key="4">
    <source>
        <dbReference type="ARBA" id="ARBA00023136"/>
    </source>
</evidence>
<accession>A0A6V7PEA0</accession>
<organism evidence="6">
    <name type="scientific">Ananas comosus var. bracteatus</name>
    <name type="common">red pineapple</name>
    <dbReference type="NCBI Taxonomy" id="296719"/>
    <lineage>
        <taxon>Eukaryota</taxon>
        <taxon>Viridiplantae</taxon>
        <taxon>Streptophyta</taxon>
        <taxon>Embryophyta</taxon>
        <taxon>Tracheophyta</taxon>
        <taxon>Spermatophyta</taxon>
        <taxon>Magnoliopsida</taxon>
        <taxon>Liliopsida</taxon>
        <taxon>Poales</taxon>
        <taxon>Bromeliaceae</taxon>
        <taxon>Bromelioideae</taxon>
        <taxon>Ananas</taxon>
    </lineage>
</organism>
<evidence type="ECO:0000256" key="2">
    <source>
        <dbReference type="ARBA" id="ARBA00022729"/>
    </source>
</evidence>
<proteinExistence type="predicted"/>
<comment type="subcellular location">
    <subcellularLocation>
        <location evidence="1">Membrane</location>
    </subcellularLocation>
</comment>
<dbReference type="AlphaFoldDB" id="A0A6V7PEA0"/>
<name>A0A6V7PEA0_ANACO</name>
<sequence>MLFKQSPRVCRSLDYNSFTGSIPPTIGNLSKLYVLDLTNNKLTGTIPISNSLPPGLDMLLHAKHFHLGMNQLSGTIPMKLFSSDMQLIHLLLDSNNLSGSIPSTLGLVTNLTVVRLDKNSLTGPVPSNLNNLMNIGELNLANNNLSGPLPNLTGMNALSFVDMSNNSFDPSDIPSWFSTLPVLTSLYLEHLNIGGQLPQSLFSFSLIETLRLRDNRFNGTLDIGTHYSSQLELVDLQNNQINQIVLGGGYNKQII</sequence>
<gene>
    <name evidence="6" type="ORF">CB5_LOCUS12392</name>
</gene>
<dbReference type="PANTHER" id="PTHR45974:SF266">
    <property type="entry name" value="LEUCINE-RICH REPEAT RECEPTOR PROTEIN KINASE HPCA1"/>
    <property type="match status" value="1"/>
</dbReference>
<dbReference type="Gene3D" id="3.80.10.10">
    <property type="entry name" value="Ribonuclease Inhibitor"/>
    <property type="match status" value="3"/>
</dbReference>
<reference evidence="6" key="1">
    <citation type="submission" date="2020-07" db="EMBL/GenBank/DDBJ databases">
        <authorList>
            <person name="Lin J."/>
        </authorList>
    </citation>
    <scope>NUCLEOTIDE SEQUENCE</scope>
</reference>
<dbReference type="Pfam" id="PF00560">
    <property type="entry name" value="LRR_1"/>
    <property type="match status" value="5"/>
</dbReference>
<dbReference type="InterPro" id="IPR032675">
    <property type="entry name" value="LRR_dom_sf"/>
</dbReference>
<dbReference type="EMBL" id="LR862147">
    <property type="protein sequence ID" value="CAD1829181.1"/>
    <property type="molecule type" value="Genomic_DNA"/>
</dbReference>
<dbReference type="GO" id="GO:0016020">
    <property type="term" value="C:membrane"/>
    <property type="evidence" value="ECO:0007669"/>
    <property type="project" value="UniProtKB-SubCell"/>
</dbReference>
<evidence type="ECO:0000313" key="6">
    <source>
        <dbReference type="EMBL" id="CAD1829181.1"/>
    </source>
</evidence>
<evidence type="ECO:0000256" key="5">
    <source>
        <dbReference type="ARBA" id="ARBA00023180"/>
    </source>
</evidence>
<dbReference type="FunFam" id="3.80.10.10:FF:000542">
    <property type="entry name" value="Leucine-rich repeat protein kinase family protein"/>
    <property type="match status" value="1"/>
</dbReference>
<keyword evidence="5" id="KW-0325">Glycoprotein</keyword>
<keyword evidence="2" id="KW-0732">Signal</keyword>
<keyword evidence="4" id="KW-0472">Membrane</keyword>
<evidence type="ECO:0000256" key="1">
    <source>
        <dbReference type="ARBA" id="ARBA00004370"/>
    </source>
</evidence>
<dbReference type="InterPro" id="IPR001611">
    <property type="entry name" value="Leu-rich_rpt"/>
</dbReference>
<protein>
    <submittedName>
        <fullName evidence="6">Uncharacterized protein</fullName>
    </submittedName>
</protein>
<evidence type="ECO:0000256" key="3">
    <source>
        <dbReference type="ARBA" id="ARBA00022737"/>
    </source>
</evidence>